<sequence>MSGAEAGFVIGLILGVISIIEAAETVYDAAGDAKGQPEVFRQVAAQLPLVIKILRSAEERARTLDEIAQEALEPVLESCKAKAENLKEIFQKVIRKDNDKWIDRYKKALSTLGKKDKVECLMEGILKDIQLLACEKLMGIATEAQVKGLEEGIKEMKEMPSSLQEDTGSVTQTHSGSGDNIGHSGSGNIYEGVSFGHLNSGFQAGNIHGGNQGCELLNLNRTLGSVDVLFQKSRPSKLGDGSSDTNVDWVESDEGAQLMLLISFQSTVKLHSLQLTALPPNGDYSPVRPRTIQLYINQLQNLGFDDAEDIPATQVVTLEKEDWNSEGTAEVALKFVKFQNVSSLVIFIQDGADNGERTRLDRVRLIGRIIKGKLREHQTDDEETHGDAVGVDLKAEVLRLPQPLREVLAPFINDDETRKQVELKYMELKNTATLRKESAMSLLDALGPMEDEEELGFGVAIERFIQETSGSVDLMAESQDYSQPLREILGPYLHDDAIRELIEEKYNKLRDDGNLRQVSTANFLNALGSLDEEENGLEDSEDQRHKVSGGTQGSAPSRRGSGAGGTGRSGEGSVSGGDRASGGNDASGGGGGSMGDGAPGEGTAPSGNAPPQLQVLRFMDWTLEKGYDLPAKDDANQREYLLAMAVWQNVELGVQVLGNGGTMKGFLAALYQAFHRRDVLALFRTTNRTIFVPADLPNASPHILDDLEKGLFDTSKFRGYDERLTVLTYNDGKGGNGSITLFKLDTWDAGRPNSLHPIAAMDNVFKSVLRKISSEAKDSRRTTLSKPKIKIWEATIQQTNVQQPKLVSKPDLTRSPAGGGGPTIGDVLKTALSIDRNDLVDRFCATVPQMIAILHHKASILRVVRSSEIIADESQGLRGVALDNFPPGSGHDRNNPQIIVLCPTDRDWVKEKLSWK</sequence>
<dbReference type="InterPro" id="IPR008979">
    <property type="entry name" value="Galactose-bd-like_sf"/>
</dbReference>
<feature type="region of interest" description="Disordered" evidence="2">
    <location>
        <begin position="532"/>
        <end position="611"/>
    </location>
</feature>
<evidence type="ECO:0000256" key="2">
    <source>
        <dbReference type="SAM" id="MobiDB-lite"/>
    </source>
</evidence>
<feature type="chain" id="PRO_5034916969" description="PITH domain-containing protein" evidence="3">
    <location>
        <begin position="23"/>
        <end position="916"/>
    </location>
</feature>
<comment type="caution">
    <text evidence="5">The sequence shown here is derived from an EMBL/GenBank/DDBJ whole genome shotgun (WGS) entry which is preliminary data.</text>
</comment>
<gene>
    <name evidence="5" type="ORF">G7Y89_g5569</name>
</gene>
<feature type="compositionally biased region" description="Gly residues" evidence="2">
    <location>
        <begin position="585"/>
        <end position="600"/>
    </location>
</feature>
<dbReference type="OrthoDB" id="2121326at2759"/>
<protein>
    <recommendedName>
        <fullName evidence="4">PITH domain-containing protein</fullName>
    </recommendedName>
</protein>
<feature type="domain" description="PITH" evidence="4">
    <location>
        <begin position="194"/>
        <end position="385"/>
    </location>
</feature>
<feature type="signal peptide" evidence="3">
    <location>
        <begin position="1"/>
        <end position="22"/>
    </location>
</feature>
<feature type="compositionally biased region" description="Acidic residues" evidence="2">
    <location>
        <begin position="532"/>
        <end position="541"/>
    </location>
</feature>
<accession>A0A8H4RN20</accession>
<keyword evidence="6" id="KW-1185">Reference proteome</keyword>
<comment type="similarity">
    <text evidence="1">Belongs to the PITHD1 family.</text>
</comment>
<proteinExistence type="inferred from homology"/>
<feature type="compositionally biased region" description="Gly residues" evidence="2">
    <location>
        <begin position="561"/>
        <end position="575"/>
    </location>
</feature>
<reference evidence="5 6" key="1">
    <citation type="submission" date="2020-03" db="EMBL/GenBank/DDBJ databases">
        <title>Draft Genome Sequence of Cudoniella acicularis.</title>
        <authorList>
            <person name="Buettner E."/>
            <person name="Kellner H."/>
        </authorList>
    </citation>
    <scope>NUCLEOTIDE SEQUENCE [LARGE SCALE GENOMIC DNA]</scope>
    <source>
        <strain evidence="5 6">DSM 108380</strain>
    </source>
</reference>
<dbReference type="PANTHER" id="PTHR12175">
    <property type="entry name" value="AD039 HT014 THIOREDOXIN FAMILY TRP26"/>
    <property type="match status" value="1"/>
</dbReference>
<dbReference type="InterPro" id="IPR037047">
    <property type="entry name" value="PITH_dom_sf"/>
</dbReference>
<keyword evidence="3" id="KW-0732">Signal</keyword>
<dbReference type="EMBL" id="JAAMPI010000337">
    <property type="protein sequence ID" value="KAF4632558.1"/>
    <property type="molecule type" value="Genomic_DNA"/>
</dbReference>
<dbReference type="InterPro" id="IPR045099">
    <property type="entry name" value="PITH1-like"/>
</dbReference>
<dbReference type="PROSITE" id="PS51532">
    <property type="entry name" value="PITH"/>
    <property type="match status" value="1"/>
</dbReference>
<organism evidence="5 6">
    <name type="scientific">Cudoniella acicularis</name>
    <dbReference type="NCBI Taxonomy" id="354080"/>
    <lineage>
        <taxon>Eukaryota</taxon>
        <taxon>Fungi</taxon>
        <taxon>Dikarya</taxon>
        <taxon>Ascomycota</taxon>
        <taxon>Pezizomycotina</taxon>
        <taxon>Leotiomycetes</taxon>
        <taxon>Helotiales</taxon>
        <taxon>Tricladiaceae</taxon>
        <taxon>Cudoniella</taxon>
    </lineage>
</organism>
<evidence type="ECO:0000313" key="6">
    <source>
        <dbReference type="Proteomes" id="UP000566819"/>
    </source>
</evidence>
<name>A0A8H4RN20_9HELO</name>
<evidence type="ECO:0000256" key="1">
    <source>
        <dbReference type="ARBA" id="ARBA00025788"/>
    </source>
</evidence>
<dbReference type="Gene3D" id="2.60.120.470">
    <property type="entry name" value="PITH domain"/>
    <property type="match status" value="1"/>
</dbReference>
<dbReference type="Pfam" id="PF06201">
    <property type="entry name" value="PITH"/>
    <property type="match status" value="1"/>
</dbReference>
<dbReference type="SUPFAM" id="SSF49785">
    <property type="entry name" value="Galactose-binding domain-like"/>
    <property type="match status" value="1"/>
</dbReference>
<dbReference type="GO" id="GO:0005737">
    <property type="term" value="C:cytoplasm"/>
    <property type="evidence" value="ECO:0007669"/>
    <property type="project" value="UniProtKB-ARBA"/>
</dbReference>
<dbReference type="Proteomes" id="UP000566819">
    <property type="component" value="Unassembled WGS sequence"/>
</dbReference>
<evidence type="ECO:0000313" key="5">
    <source>
        <dbReference type="EMBL" id="KAF4632558.1"/>
    </source>
</evidence>
<dbReference type="PANTHER" id="PTHR12175:SF5">
    <property type="entry name" value="OS03G0795500 PROTEIN"/>
    <property type="match status" value="1"/>
</dbReference>
<dbReference type="Pfam" id="PF17107">
    <property type="entry name" value="SesA"/>
    <property type="match status" value="1"/>
</dbReference>
<dbReference type="InterPro" id="IPR031352">
    <property type="entry name" value="SesA"/>
</dbReference>
<evidence type="ECO:0000259" key="4">
    <source>
        <dbReference type="PROSITE" id="PS51532"/>
    </source>
</evidence>
<dbReference type="InterPro" id="IPR010400">
    <property type="entry name" value="PITH_dom"/>
</dbReference>
<evidence type="ECO:0000256" key="3">
    <source>
        <dbReference type="SAM" id="SignalP"/>
    </source>
</evidence>
<dbReference type="AlphaFoldDB" id="A0A8H4RN20"/>